<dbReference type="GO" id="GO:0008168">
    <property type="term" value="F:methyltransferase activity"/>
    <property type="evidence" value="ECO:0007669"/>
    <property type="project" value="UniProtKB-KW"/>
</dbReference>
<accession>A0A2A2HF07</accession>
<dbReference type="Gene3D" id="3.40.50.150">
    <property type="entry name" value="Vaccinia Virus protein VP39"/>
    <property type="match status" value="1"/>
</dbReference>
<reference evidence="4 6" key="1">
    <citation type="submission" date="2016-04" db="EMBL/GenBank/DDBJ databases">
        <title>Genome sequence of Methanosphaera cuniculi DSM 4103.</title>
        <authorList>
            <person name="Poehlein A."/>
            <person name="Seedorf H."/>
            <person name="Daniel R."/>
        </authorList>
    </citation>
    <scope>NUCLEOTIDE SEQUENCE [LARGE SCALE GENOMIC DNA]</scope>
    <source>
        <strain evidence="4 6">DSM 4103</strain>
    </source>
</reference>
<sequence length="204" mass="24294">MNDKSYWKEYYRKNPNPVDPSTFAKFIIGFMEPEKKLIELGCGNGRDSVYFAQQKINVTAIDQIEEEMDYLNKKHSLYNLNFKADDFTNLDDDKKYDYIYSRFTLHSVNEKAEKRVFDWITKQLNDEGLFFLEVRSINDPMFEKGEKISESENVTTHYRRYLDFNETIEKLENRGLKIIYKLESQGLAKYKDDDPTLIRIVAQK</sequence>
<dbReference type="EMBL" id="LWMS01000042">
    <property type="protein sequence ID" value="PWL07987.1"/>
    <property type="molecule type" value="Genomic_DNA"/>
</dbReference>
<dbReference type="InterPro" id="IPR029063">
    <property type="entry name" value="SAM-dependent_MTases_sf"/>
</dbReference>
<evidence type="ECO:0000256" key="1">
    <source>
        <dbReference type="ARBA" id="ARBA00022679"/>
    </source>
</evidence>
<feature type="domain" description="Methyltransferase" evidence="2">
    <location>
        <begin position="38"/>
        <end position="128"/>
    </location>
</feature>
<dbReference type="SUPFAM" id="SSF53335">
    <property type="entry name" value="S-adenosyl-L-methionine-dependent methyltransferases"/>
    <property type="match status" value="1"/>
</dbReference>
<evidence type="ECO:0000313" key="6">
    <source>
        <dbReference type="Proteomes" id="UP000246004"/>
    </source>
</evidence>
<evidence type="ECO:0000313" key="4">
    <source>
        <dbReference type="EMBL" id="PWL07987.1"/>
    </source>
</evidence>
<evidence type="ECO:0000259" key="2">
    <source>
        <dbReference type="Pfam" id="PF13649"/>
    </source>
</evidence>
<dbReference type="InterPro" id="IPR041698">
    <property type="entry name" value="Methyltransf_25"/>
</dbReference>
<keyword evidence="1 4" id="KW-0808">Transferase</keyword>
<reference evidence="3 5" key="2">
    <citation type="journal article" date="2017" name="BMC Genomics">
        <title>Genomic analysis of methanogenic archaea reveals a shift towards energy conservation.</title>
        <authorList>
            <person name="Gilmore S.P."/>
            <person name="Henske J.K."/>
            <person name="Sexton J.A."/>
            <person name="Solomon K.V."/>
            <person name="Seppala S."/>
            <person name="Yoo J.I."/>
            <person name="Huyett L.M."/>
            <person name="Pressman A."/>
            <person name="Cogan J.Z."/>
            <person name="Kivenson V."/>
            <person name="Peng X."/>
            <person name="Tan Y."/>
            <person name="Valentine D.L."/>
            <person name="O'Malley M.A."/>
        </authorList>
    </citation>
    <scope>NUCLEOTIDE SEQUENCE [LARGE SCALE GENOMIC DNA]</scope>
    <source>
        <strain evidence="3 5">1R-7</strain>
    </source>
</reference>
<dbReference type="EMBL" id="LMVN01000007">
    <property type="protein sequence ID" value="PAV07823.1"/>
    <property type="molecule type" value="Genomic_DNA"/>
</dbReference>
<dbReference type="GO" id="GO:0032259">
    <property type="term" value="P:methylation"/>
    <property type="evidence" value="ECO:0007669"/>
    <property type="project" value="UniProtKB-KW"/>
</dbReference>
<dbReference type="Pfam" id="PF13649">
    <property type="entry name" value="Methyltransf_25"/>
    <property type="match status" value="1"/>
</dbReference>
<dbReference type="Proteomes" id="UP000246004">
    <property type="component" value="Unassembled WGS sequence"/>
</dbReference>
<protein>
    <submittedName>
        <fullName evidence="4">Tellurite methyltransferase</fullName>
        <ecNumber evidence="4">2.1.1.265</ecNumber>
    </submittedName>
</protein>
<comment type="caution">
    <text evidence="3">The sequence shown here is derived from an EMBL/GenBank/DDBJ whole genome shotgun (WGS) entry which is preliminary data.</text>
</comment>
<name>A0A2A2HF07_9EURY</name>
<dbReference type="OrthoDB" id="1018at2157"/>
<dbReference type="RefSeq" id="WP_095608269.1">
    <property type="nucleotide sequence ID" value="NZ_CAUHCB010000002.1"/>
</dbReference>
<keyword evidence="4" id="KW-0489">Methyltransferase</keyword>
<evidence type="ECO:0000313" key="3">
    <source>
        <dbReference type="EMBL" id="PAV07823.1"/>
    </source>
</evidence>
<dbReference type="EC" id="2.1.1.265" evidence="4"/>
<organism evidence="3 5">
    <name type="scientific">Methanosphaera cuniculi</name>
    <dbReference type="NCBI Taxonomy" id="1077256"/>
    <lineage>
        <taxon>Archaea</taxon>
        <taxon>Methanobacteriati</taxon>
        <taxon>Methanobacteriota</taxon>
        <taxon>Methanomada group</taxon>
        <taxon>Methanobacteria</taxon>
        <taxon>Methanobacteriales</taxon>
        <taxon>Methanobacteriaceae</taxon>
        <taxon>Methanosphaera</taxon>
    </lineage>
</organism>
<proteinExistence type="predicted"/>
<dbReference type="PANTHER" id="PTHR43861">
    <property type="entry name" value="TRANS-ACONITATE 2-METHYLTRANSFERASE-RELATED"/>
    <property type="match status" value="1"/>
</dbReference>
<dbReference type="AlphaFoldDB" id="A0A2A2HF07"/>
<gene>
    <name evidence="4" type="primary">tehB</name>
    <name evidence="3" type="ORF">ASJ82_02525</name>
    <name evidence="4" type="ORF">MSCUN_12300</name>
</gene>
<dbReference type="CDD" id="cd02440">
    <property type="entry name" value="AdoMet_MTases"/>
    <property type="match status" value="1"/>
</dbReference>
<evidence type="ECO:0000313" key="5">
    <source>
        <dbReference type="Proteomes" id="UP000217528"/>
    </source>
</evidence>
<dbReference type="Proteomes" id="UP000217528">
    <property type="component" value="Unassembled WGS sequence"/>
</dbReference>
<keyword evidence="5" id="KW-1185">Reference proteome</keyword>